<dbReference type="Pfam" id="PF09339">
    <property type="entry name" value="HTH_IclR"/>
    <property type="match status" value="1"/>
</dbReference>
<dbReference type="InterPro" id="IPR005471">
    <property type="entry name" value="Tscrpt_reg_IclR_N"/>
</dbReference>
<keyword evidence="4" id="KW-1185">Reference proteome</keyword>
<dbReference type="InterPro" id="IPR000600">
    <property type="entry name" value="ROK"/>
</dbReference>
<evidence type="ECO:0000259" key="2">
    <source>
        <dbReference type="Pfam" id="PF09339"/>
    </source>
</evidence>
<dbReference type="Pfam" id="PF00480">
    <property type="entry name" value="ROK"/>
    <property type="match status" value="1"/>
</dbReference>
<proteinExistence type="inferred from homology"/>
<dbReference type="Gene3D" id="3.30.420.40">
    <property type="match status" value="2"/>
</dbReference>
<dbReference type="RefSeq" id="WP_379871075.1">
    <property type="nucleotide sequence ID" value="NZ_JBHTBH010000005.1"/>
</dbReference>
<dbReference type="InterPro" id="IPR043129">
    <property type="entry name" value="ATPase_NBD"/>
</dbReference>
<dbReference type="Gene3D" id="1.10.10.10">
    <property type="entry name" value="Winged helix-like DNA-binding domain superfamily/Winged helix DNA-binding domain"/>
    <property type="match status" value="1"/>
</dbReference>
<accession>A0ABW2KG47</accession>
<gene>
    <name evidence="3" type="ORF">ACFQRF_11735</name>
</gene>
<name>A0ABW2KG47_9ACTN</name>
<comment type="similarity">
    <text evidence="1">Belongs to the ROK (NagC/XylR) family.</text>
</comment>
<dbReference type="SUPFAM" id="SSF46785">
    <property type="entry name" value="Winged helix' DNA-binding domain"/>
    <property type="match status" value="1"/>
</dbReference>
<organism evidence="3 4">
    <name type="scientific">Marinactinospora rubrisoli</name>
    <dbReference type="NCBI Taxonomy" id="2715399"/>
    <lineage>
        <taxon>Bacteria</taxon>
        <taxon>Bacillati</taxon>
        <taxon>Actinomycetota</taxon>
        <taxon>Actinomycetes</taxon>
        <taxon>Streptosporangiales</taxon>
        <taxon>Nocardiopsidaceae</taxon>
        <taxon>Marinactinospora</taxon>
    </lineage>
</organism>
<dbReference type="PANTHER" id="PTHR18964">
    <property type="entry name" value="ROK (REPRESSOR, ORF, KINASE) FAMILY"/>
    <property type="match status" value="1"/>
</dbReference>
<sequence>MITPPTDPQRVDAADVRSTNLAVVLRCVREQAPCSRADIAAATGLNKTTVSSLVSELLKRRLLREVGMAGNRVGRPAVMLTLDGASYAAIGVEVAAEHLTAIAVDLTGRTLLSWRRALPPEARTRLVTTVAALGRRVVTRADQDGRTVLGLAVALADGTGAGPGFATDLAAALQAPTFPVEAGRGADFAVLAERRFGPHAGVADLVYLTADPAPAAGLVLGGTPHRGSLGRSGDIAHLVVDPAGPACACGRRGCLTAVAGAAAVARRATPPGAEAVAQTKGAPVDVDQRIDAAVARAHAGDRPTLDALAAAGRDLGGGVAVLLRVLDPAVVVLGGHYAPLAPWLLPGVHAVLREQEADVDGRRVVASTLGRDAAALGAAGWILDVVEGGRLPGDHLWSAAGAVQPRLLT</sequence>
<protein>
    <submittedName>
        <fullName evidence="3">ROK family protein</fullName>
    </submittedName>
</protein>
<reference evidence="4" key="1">
    <citation type="journal article" date="2019" name="Int. J. Syst. Evol. Microbiol.">
        <title>The Global Catalogue of Microorganisms (GCM) 10K type strain sequencing project: providing services to taxonomists for standard genome sequencing and annotation.</title>
        <authorList>
            <consortium name="The Broad Institute Genomics Platform"/>
            <consortium name="The Broad Institute Genome Sequencing Center for Infectious Disease"/>
            <person name="Wu L."/>
            <person name="Ma J."/>
        </authorList>
    </citation>
    <scope>NUCLEOTIDE SEQUENCE [LARGE SCALE GENOMIC DNA]</scope>
    <source>
        <strain evidence="4">CGMCC 4.7382</strain>
    </source>
</reference>
<dbReference type="InterPro" id="IPR036388">
    <property type="entry name" value="WH-like_DNA-bd_sf"/>
</dbReference>
<dbReference type="SUPFAM" id="SSF53067">
    <property type="entry name" value="Actin-like ATPase domain"/>
    <property type="match status" value="2"/>
</dbReference>
<dbReference type="EMBL" id="JBHTBH010000005">
    <property type="protein sequence ID" value="MFC7328415.1"/>
    <property type="molecule type" value="Genomic_DNA"/>
</dbReference>
<evidence type="ECO:0000313" key="4">
    <source>
        <dbReference type="Proteomes" id="UP001596540"/>
    </source>
</evidence>
<evidence type="ECO:0000313" key="3">
    <source>
        <dbReference type="EMBL" id="MFC7328415.1"/>
    </source>
</evidence>
<feature type="domain" description="HTH iclR-type" evidence="2">
    <location>
        <begin position="23"/>
        <end position="65"/>
    </location>
</feature>
<comment type="caution">
    <text evidence="3">The sequence shown here is derived from an EMBL/GenBank/DDBJ whole genome shotgun (WGS) entry which is preliminary data.</text>
</comment>
<dbReference type="PANTHER" id="PTHR18964:SF149">
    <property type="entry name" value="BIFUNCTIONAL UDP-N-ACETYLGLUCOSAMINE 2-EPIMERASE_N-ACETYLMANNOSAMINE KINASE"/>
    <property type="match status" value="1"/>
</dbReference>
<evidence type="ECO:0000256" key="1">
    <source>
        <dbReference type="ARBA" id="ARBA00006479"/>
    </source>
</evidence>
<dbReference type="InterPro" id="IPR036390">
    <property type="entry name" value="WH_DNA-bd_sf"/>
</dbReference>
<dbReference type="Proteomes" id="UP001596540">
    <property type="component" value="Unassembled WGS sequence"/>
</dbReference>